<evidence type="ECO:0000313" key="3">
    <source>
        <dbReference type="Proteomes" id="UP001143486"/>
    </source>
</evidence>
<evidence type="ECO:0000256" key="1">
    <source>
        <dbReference type="SAM" id="Phobius"/>
    </source>
</evidence>
<feature type="transmembrane region" description="Helical" evidence="1">
    <location>
        <begin position="29"/>
        <end position="49"/>
    </location>
</feature>
<dbReference type="RefSeq" id="WP_271185676.1">
    <property type="nucleotide sequence ID" value="NZ_BSFE01000002.1"/>
</dbReference>
<evidence type="ECO:0000313" key="2">
    <source>
        <dbReference type="EMBL" id="GLK51290.1"/>
    </source>
</evidence>
<feature type="transmembrane region" description="Helical" evidence="1">
    <location>
        <begin position="70"/>
        <end position="92"/>
    </location>
</feature>
<name>A0A9W6ILG0_9PROT</name>
<dbReference type="AlphaFoldDB" id="A0A9W6ILG0"/>
<gene>
    <name evidence="2" type="ORF">GCM10017621_07980</name>
</gene>
<dbReference type="EMBL" id="BSFE01000002">
    <property type="protein sequence ID" value="GLK51290.1"/>
    <property type="molecule type" value="Genomic_DNA"/>
</dbReference>
<dbReference type="Proteomes" id="UP001143486">
    <property type="component" value="Unassembled WGS sequence"/>
</dbReference>
<reference evidence="2" key="2">
    <citation type="submission" date="2023-01" db="EMBL/GenBank/DDBJ databases">
        <authorList>
            <person name="Sun Q."/>
            <person name="Evtushenko L."/>
        </authorList>
    </citation>
    <scope>NUCLEOTIDE SEQUENCE</scope>
    <source>
        <strain evidence="2">VKM B-1513</strain>
    </source>
</reference>
<proteinExistence type="predicted"/>
<reference evidence="2" key="1">
    <citation type="journal article" date="2014" name="Int. J. Syst. Evol. Microbiol.">
        <title>Complete genome sequence of Corynebacterium casei LMG S-19264T (=DSM 44701T), isolated from a smear-ripened cheese.</title>
        <authorList>
            <consortium name="US DOE Joint Genome Institute (JGI-PGF)"/>
            <person name="Walter F."/>
            <person name="Albersmeier A."/>
            <person name="Kalinowski J."/>
            <person name="Ruckert C."/>
        </authorList>
    </citation>
    <scope>NUCLEOTIDE SEQUENCE</scope>
    <source>
        <strain evidence="2">VKM B-1513</strain>
    </source>
</reference>
<keyword evidence="3" id="KW-1185">Reference proteome</keyword>
<protein>
    <submittedName>
        <fullName evidence="2">Uncharacterized protein</fullName>
    </submittedName>
</protein>
<keyword evidence="1" id="KW-0812">Transmembrane</keyword>
<accession>A0A9W6ILG0</accession>
<keyword evidence="1" id="KW-1133">Transmembrane helix</keyword>
<comment type="caution">
    <text evidence="2">The sequence shown here is derived from an EMBL/GenBank/DDBJ whole genome shotgun (WGS) entry which is preliminary data.</text>
</comment>
<keyword evidence="1" id="KW-0472">Membrane</keyword>
<organism evidence="2 3">
    <name type="scientific">Maricaulis virginensis</name>
    <dbReference type="NCBI Taxonomy" id="144022"/>
    <lineage>
        <taxon>Bacteria</taxon>
        <taxon>Pseudomonadati</taxon>
        <taxon>Pseudomonadota</taxon>
        <taxon>Alphaproteobacteria</taxon>
        <taxon>Maricaulales</taxon>
        <taxon>Maricaulaceae</taxon>
        <taxon>Maricaulis</taxon>
    </lineage>
</organism>
<sequence>MKAALAAIVGLWCAVFALALLLNGGEPGLAATVATVVSIVGLGVVWFVLSARSTRADGEAPRDVFDRMDTTNPGVWLIAIVLGIGVLFFLAWRDQLSFGL</sequence>